<dbReference type="Pfam" id="PF14612">
    <property type="entry name" value="Ino80_Iec3"/>
    <property type="match status" value="1"/>
</dbReference>
<feature type="compositionally biased region" description="Basic and acidic residues" evidence="1">
    <location>
        <begin position="286"/>
        <end position="296"/>
    </location>
</feature>
<feature type="domain" description="INO80 complex subunit 3-like middle region" evidence="3">
    <location>
        <begin position="155"/>
        <end position="245"/>
    </location>
</feature>
<dbReference type="InterPro" id="IPR055449">
    <property type="entry name" value="Iec3-like_M"/>
</dbReference>
<proteinExistence type="predicted"/>
<dbReference type="GO" id="GO:0006338">
    <property type="term" value="P:chromatin remodeling"/>
    <property type="evidence" value="ECO:0007669"/>
    <property type="project" value="InterPro"/>
</dbReference>
<feature type="region of interest" description="Disordered" evidence="1">
    <location>
        <begin position="1"/>
        <end position="24"/>
    </location>
</feature>
<dbReference type="GeneID" id="54470747"/>
<dbReference type="RefSeq" id="XP_033589220.1">
    <property type="nucleotide sequence ID" value="XM_033729745.1"/>
</dbReference>
<protein>
    <submittedName>
        <fullName evidence="4">IEC3 subunit of the Ino80 complex, chromatin re-modelling-domain-containing protein</fullName>
    </submittedName>
</protein>
<evidence type="ECO:0000313" key="5">
    <source>
        <dbReference type="Proteomes" id="UP000799767"/>
    </source>
</evidence>
<dbReference type="InterPro" id="IPR032742">
    <property type="entry name" value="Iec3_N"/>
</dbReference>
<reference evidence="4" key="1">
    <citation type="journal article" date="2020" name="Stud. Mycol.">
        <title>101 Dothideomycetes genomes: a test case for predicting lifestyles and emergence of pathogens.</title>
        <authorList>
            <person name="Haridas S."/>
            <person name="Albert R."/>
            <person name="Binder M."/>
            <person name="Bloem J."/>
            <person name="Labutti K."/>
            <person name="Salamov A."/>
            <person name="Andreopoulos B."/>
            <person name="Baker S."/>
            <person name="Barry K."/>
            <person name="Bills G."/>
            <person name="Bluhm B."/>
            <person name="Cannon C."/>
            <person name="Castanera R."/>
            <person name="Culley D."/>
            <person name="Daum C."/>
            <person name="Ezra D."/>
            <person name="Gonzalez J."/>
            <person name="Henrissat B."/>
            <person name="Kuo A."/>
            <person name="Liang C."/>
            <person name="Lipzen A."/>
            <person name="Lutzoni F."/>
            <person name="Magnuson J."/>
            <person name="Mondo S."/>
            <person name="Nolan M."/>
            <person name="Ohm R."/>
            <person name="Pangilinan J."/>
            <person name="Park H.-J."/>
            <person name="Ramirez L."/>
            <person name="Alfaro M."/>
            <person name="Sun H."/>
            <person name="Tritt A."/>
            <person name="Yoshinaga Y."/>
            <person name="Zwiers L.-H."/>
            <person name="Turgeon B."/>
            <person name="Goodwin S."/>
            <person name="Spatafora J."/>
            <person name="Crous P."/>
            <person name="Grigoriev I."/>
        </authorList>
    </citation>
    <scope>NUCLEOTIDE SEQUENCE</scope>
    <source>
        <strain evidence="4">CBS 113389</strain>
    </source>
</reference>
<keyword evidence="5" id="KW-1185">Reference proteome</keyword>
<feature type="domain" description="INO80 complex subunit 3 N-terminal" evidence="2">
    <location>
        <begin position="29"/>
        <end position="96"/>
    </location>
</feature>
<accession>A0A6A6PRA9</accession>
<feature type="compositionally biased region" description="Basic and acidic residues" evidence="1">
    <location>
        <begin position="314"/>
        <end position="332"/>
    </location>
</feature>
<feature type="region of interest" description="Disordered" evidence="1">
    <location>
        <begin position="268"/>
        <end position="371"/>
    </location>
</feature>
<dbReference type="Pfam" id="PF24244">
    <property type="entry name" value="Iec3-like_M"/>
    <property type="match status" value="1"/>
</dbReference>
<name>A0A6A6PRA9_9PEZI</name>
<dbReference type="EMBL" id="MU001636">
    <property type="protein sequence ID" value="KAF2482650.1"/>
    <property type="molecule type" value="Genomic_DNA"/>
</dbReference>
<organism evidence="4 5">
    <name type="scientific">Neohortaea acidophila</name>
    <dbReference type="NCBI Taxonomy" id="245834"/>
    <lineage>
        <taxon>Eukaryota</taxon>
        <taxon>Fungi</taxon>
        <taxon>Dikarya</taxon>
        <taxon>Ascomycota</taxon>
        <taxon>Pezizomycotina</taxon>
        <taxon>Dothideomycetes</taxon>
        <taxon>Dothideomycetidae</taxon>
        <taxon>Mycosphaerellales</taxon>
        <taxon>Teratosphaeriaceae</taxon>
        <taxon>Neohortaea</taxon>
    </lineage>
</organism>
<evidence type="ECO:0000259" key="2">
    <source>
        <dbReference type="Pfam" id="PF14612"/>
    </source>
</evidence>
<evidence type="ECO:0000259" key="3">
    <source>
        <dbReference type="Pfam" id="PF24244"/>
    </source>
</evidence>
<dbReference type="OrthoDB" id="4095124at2759"/>
<dbReference type="AlphaFoldDB" id="A0A6A6PRA9"/>
<evidence type="ECO:0000256" key="1">
    <source>
        <dbReference type="SAM" id="MobiDB-lite"/>
    </source>
</evidence>
<dbReference type="GO" id="GO:0031011">
    <property type="term" value="C:Ino80 complex"/>
    <property type="evidence" value="ECO:0007669"/>
    <property type="project" value="InterPro"/>
</dbReference>
<gene>
    <name evidence="4" type="ORF">BDY17DRAFT_163603</name>
</gene>
<dbReference type="Proteomes" id="UP000799767">
    <property type="component" value="Unassembled WGS sequence"/>
</dbReference>
<sequence length="371" mass="41345">MSDSESAPAATHPPVGGKTLQSIERPRYKSWRKKYRKIRHKFDMVLEENKQLFREEYKLFGTAKRLREELDGLLDLCLDLNQNPHLPPDLRFDISHDLHPPDHSLVAADITPEEADKLISEYESAVRSAQIPILDLHVVRQQVNERLATQGAEALHSLESSVSHPVAGDFPDDIKGNYPHNFLDPDQESDYLKTLDAKLADSLAQADSEQDEKDKHWAGWTAREFERHMELHNPQSQHSWLKEHAAEHAKGGLDEDYFYPPINELPAKPASAKKRAEKGKTLAKQVGDRAVERMTREGWSPSAASGMDEDELGRDEGLGGKKKGRGDADGTFRLKGGKGGSTKGKRKRSGEEGGRDGTPSGGGKKAKVEVE</sequence>
<evidence type="ECO:0000313" key="4">
    <source>
        <dbReference type="EMBL" id="KAF2482650.1"/>
    </source>
</evidence>